<dbReference type="CDD" id="cd07061">
    <property type="entry name" value="HP_HAP_like"/>
    <property type="match status" value="1"/>
</dbReference>
<organism evidence="5 6">
    <name type="scientific">Trichoglossum hirsutum</name>
    <dbReference type="NCBI Taxonomy" id="265104"/>
    <lineage>
        <taxon>Eukaryota</taxon>
        <taxon>Fungi</taxon>
        <taxon>Dikarya</taxon>
        <taxon>Ascomycota</taxon>
        <taxon>Pezizomycotina</taxon>
        <taxon>Geoglossomycetes</taxon>
        <taxon>Geoglossales</taxon>
        <taxon>Geoglossaceae</taxon>
        <taxon>Trichoglossum</taxon>
    </lineage>
</organism>
<dbReference type="GO" id="GO:0016791">
    <property type="term" value="F:phosphatase activity"/>
    <property type="evidence" value="ECO:0007669"/>
    <property type="project" value="TreeGrafter"/>
</dbReference>
<protein>
    <recommendedName>
        <fullName evidence="7">Histidine acid phosphatase</fullName>
    </recommendedName>
</protein>
<feature type="signal peptide" evidence="4">
    <location>
        <begin position="1"/>
        <end position="20"/>
    </location>
</feature>
<feature type="compositionally biased region" description="Basic and acidic residues" evidence="2">
    <location>
        <begin position="516"/>
        <end position="535"/>
    </location>
</feature>
<proteinExistence type="inferred from homology"/>
<dbReference type="Gene3D" id="3.40.50.1240">
    <property type="entry name" value="Phosphoglycerate mutase-like"/>
    <property type="match status" value="1"/>
</dbReference>
<name>A0A9P8LGE6_9PEZI</name>
<dbReference type="InterPro" id="IPR029033">
    <property type="entry name" value="His_PPase_superfam"/>
</dbReference>
<evidence type="ECO:0000256" key="4">
    <source>
        <dbReference type="SAM" id="SignalP"/>
    </source>
</evidence>
<evidence type="ECO:0000256" key="3">
    <source>
        <dbReference type="SAM" id="Phobius"/>
    </source>
</evidence>
<keyword evidence="4" id="KW-0732">Signal</keyword>
<keyword evidence="3" id="KW-0812">Transmembrane</keyword>
<feature type="transmembrane region" description="Helical" evidence="3">
    <location>
        <begin position="450"/>
        <end position="475"/>
    </location>
</feature>
<accession>A0A9P8LGE6</accession>
<dbReference type="AlphaFoldDB" id="A0A9P8LGE6"/>
<feature type="chain" id="PRO_5040145647" description="Histidine acid phosphatase" evidence="4">
    <location>
        <begin position="21"/>
        <end position="568"/>
    </location>
</feature>
<evidence type="ECO:0008006" key="7">
    <source>
        <dbReference type="Google" id="ProtNLM"/>
    </source>
</evidence>
<dbReference type="Pfam" id="PF00328">
    <property type="entry name" value="His_Phos_2"/>
    <property type="match status" value="1"/>
</dbReference>
<dbReference type="SUPFAM" id="SSF53254">
    <property type="entry name" value="Phosphoglycerate mutase-like"/>
    <property type="match status" value="1"/>
</dbReference>
<comment type="similarity">
    <text evidence="1">Belongs to the histidine acid phosphatase family.</text>
</comment>
<dbReference type="Proteomes" id="UP000750711">
    <property type="component" value="Unassembled WGS sequence"/>
</dbReference>
<dbReference type="PANTHER" id="PTHR11567">
    <property type="entry name" value="ACID PHOSPHATASE-RELATED"/>
    <property type="match status" value="1"/>
</dbReference>
<dbReference type="PANTHER" id="PTHR11567:SF127">
    <property type="entry name" value="HISTIDINE ACID PHOSPHATASE"/>
    <property type="match status" value="1"/>
</dbReference>
<evidence type="ECO:0000256" key="1">
    <source>
        <dbReference type="ARBA" id="ARBA00005375"/>
    </source>
</evidence>
<sequence>MFTTLAAAIAGLTLAHGANAANYTVHGSVIFSLYGDRTPNLAPGDYILTSLGAQQLFASGSAFRARYIASPAENSSHNVTSGSTIPGISTFDIDNSQIYVGSVDSYHTVNSAQAFLQGLYPPVGFLTSSPILPSESVLANGSAIDYPLNGYQYCPIHTYRPTDPNLVWLAGDINCEEYLLSAYEYYGSDEFTSRETSTLAFYQDIAVRGLHGIPPDVIVGYYNAYDIYDYVNYGYTHNASVRKNISSDELTQLRALASQQMFDLNGNKSASGFTRGDMIRTIAGQTFAARVLGLLQQHIDSQGVLGKLNILFGDLEPFVAFFALSGLSNVNSNFKGLPDFGSAMVFEVFSIDSSDNDSYPSEDDLWVRFLFRNGTSNDQNLIAYSLFGQGRSNTDMKWADFRNQMTGIMISRVRDWCATCGSISTFCAFYTANSTSQDTGGSSHGISPQVAGVIGAVVTLSVIGLAFVAMFLVGMRFHRSPSKQRSELGGFKGAQKLASDADLTSGRAPDGAGATKGHERVGSWELGESKAEERGFGALYKPRSLPPQDGDDISVDPLGEPVKVDDRV</sequence>
<dbReference type="EMBL" id="JAGHQM010000177">
    <property type="protein sequence ID" value="KAH0564799.1"/>
    <property type="molecule type" value="Genomic_DNA"/>
</dbReference>
<evidence type="ECO:0000256" key="2">
    <source>
        <dbReference type="SAM" id="MobiDB-lite"/>
    </source>
</evidence>
<gene>
    <name evidence="5" type="ORF">GP486_001812</name>
</gene>
<comment type="caution">
    <text evidence="5">The sequence shown here is derived from an EMBL/GenBank/DDBJ whole genome shotgun (WGS) entry which is preliminary data.</text>
</comment>
<keyword evidence="6" id="KW-1185">Reference proteome</keyword>
<evidence type="ECO:0000313" key="6">
    <source>
        <dbReference type="Proteomes" id="UP000750711"/>
    </source>
</evidence>
<feature type="region of interest" description="Disordered" evidence="2">
    <location>
        <begin position="499"/>
        <end position="568"/>
    </location>
</feature>
<evidence type="ECO:0000313" key="5">
    <source>
        <dbReference type="EMBL" id="KAH0564799.1"/>
    </source>
</evidence>
<reference evidence="5" key="1">
    <citation type="submission" date="2021-03" db="EMBL/GenBank/DDBJ databases">
        <title>Comparative genomics and phylogenomic investigation of the class Geoglossomycetes provide insights into ecological specialization and systematics.</title>
        <authorList>
            <person name="Melie T."/>
            <person name="Pirro S."/>
            <person name="Miller A.N."/>
            <person name="Quandt A."/>
        </authorList>
    </citation>
    <scope>NUCLEOTIDE SEQUENCE</scope>
    <source>
        <strain evidence="5">CAQ_001_2017</strain>
    </source>
</reference>
<dbReference type="InterPro" id="IPR000560">
    <property type="entry name" value="His_Pase_clade-2"/>
</dbReference>
<keyword evidence="3" id="KW-1133">Transmembrane helix</keyword>
<dbReference type="InterPro" id="IPR050645">
    <property type="entry name" value="Histidine_acid_phosphatase"/>
</dbReference>
<keyword evidence="3" id="KW-0472">Membrane</keyword>